<keyword evidence="2" id="KW-1133">Transmembrane helix</keyword>
<keyword evidence="1" id="KW-0175">Coiled coil</keyword>
<feature type="transmembrane region" description="Helical" evidence="2">
    <location>
        <begin position="12"/>
        <end position="31"/>
    </location>
</feature>
<dbReference type="Proteomes" id="UP000319619">
    <property type="component" value="Unassembled WGS sequence"/>
</dbReference>
<accession>A0A532UPN9</accession>
<evidence type="ECO:0000256" key="1">
    <source>
        <dbReference type="SAM" id="Coils"/>
    </source>
</evidence>
<gene>
    <name evidence="3" type="ORF">CEE37_14415</name>
</gene>
<feature type="coiled-coil region" evidence="1">
    <location>
        <begin position="114"/>
        <end position="289"/>
    </location>
</feature>
<feature type="coiled-coil region" evidence="1">
    <location>
        <begin position="51"/>
        <end position="85"/>
    </location>
</feature>
<keyword evidence="2" id="KW-0472">Membrane</keyword>
<keyword evidence="2" id="KW-0812">Transmembrane</keyword>
<dbReference type="AlphaFoldDB" id="A0A532UPN9"/>
<comment type="caution">
    <text evidence="3">The sequence shown here is derived from an EMBL/GenBank/DDBJ whole genome shotgun (WGS) entry which is preliminary data.</text>
</comment>
<protein>
    <submittedName>
        <fullName evidence="3">Uncharacterized protein</fullName>
    </submittedName>
</protein>
<evidence type="ECO:0000256" key="2">
    <source>
        <dbReference type="SAM" id="Phobius"/>
    </source>
</evidence>
<proteinExistence type="predicted"/>
<dbReference type="EMBL" id="NJBN01000014">
    <property type="protein sequence ID" value="TKJ36905.1"/>
    <property type="molecule type" value="Genomic_DNA"/>
</dbReference>
<reference evidence="3 4" key="1">
    <citation type="submission" date="2017-06" db="EMBL/GenBank/DDBJ databases">
        <title>Novel microbial phyla capable of carbon fixation and sulfur reduction in deep-sea sediments.</title>
        <authorList>
            <person name="Huang J."/>
            <person name="Baker B."/>
            <person name="Wang Y."/>
        </authorList>
    </citation>
    <scope>NUCLEOTIDE SEQUENCE [LARGE SCALE GENOMIC DNA]</scope>
    <source>
        <strain evidence="3">B3_LCP</strain>
    </source>
</reference>
<organism evidence="3 4">
    <name type="scientific">candidate division LCP-89 bacterium B3_LCP</name>
    <dbReference type="NCBI Taxonomy" id="2012998"/>
    <lineage>
        <taxon>Bacteria</taxon>
        <taxon>Pseudomonadati</taxon>
        <taxon>Bacteria division LCP-89</taxon>
    </lineage>
</organism>
<dbReference type="Gene3D" id="1.20.5.170">
    <property type="match status" value="1"/>
</dbReference>
<sequence length="418" mass="48315">MKEETSVLDIFQDPLLTIIALILLGTIWVIIPTTGTKSTDVDGLVQSEEDRERFRGDIANIESTIRNLENEIRTFEMNLQILEAEVKVTAASQEAEKEVADRLEGEKRRLYYVVQSKIAELNRLKIELEKAVKDADKTELLEELDQKITNLEREIERLRRVLETTQARIRDDEQLNSIDRETTKLRDDINRLKSELQEKKTEAQSADQARELGNRITELEETITQKEVLLESIEEEIAQNDSLLQQQLSEQVNHTTLLEREISLYKEDTDNIAAEKDELKTKLKDLTNKLNPDDPDAVEGKKLIGFEAVNNKLYRVNENNYEYRNLNDHFQQLTKKPHVKGDSFDELDNPDCVFRQELNKLNPNEHWLKFIVRKNSFDLYIKARDIAWKKKFVVGWWPNDDPLMAGPGGGGRGRTGGG</sequence>
<name>A0A532UPN9_UNCL8</name>
<evidence type="ECO:0000313" key="3">
    <source>
        <dbReference type="EMBL" id="TKJ36905.1"/>
    </source>
</evidence>
<evidence type="ECO:0000313" key="4">
    <source>
        <dbReference type="Proteomes" id="UP000319619"/>
    </source>
</evidence>